<dbReference type="GO" id="GO:0048244">
    <property type="term" value="F:phytanoyl-CoA dioxygenase activity"/>
    <property type="evidence" value="ECO:0007669"/>
    <property type="project" value="InterPro"/>
</dbReference>
<keyword evidence="1" id="KW-0223">Dioxygenase</keyword>
<dbReference type="AlphaFoldDB" id="A0LVX5"/>
<dbReference type="OrthoDB" id="3562306at2"/>
<dbReference type="GO" id="GO:0001561">
    <property type="term" value="P:fatty acid alpha-oxidation"/>
    <property type="evidence" value="ECO:0007669"/>
    <property type="project" value="InterPro"/>
</dbReference>
<evidence type="ECO:0000313" key="1">
    <source>
        <dbReference type="EMBL" id="ABK53585.1"/>
    </source>
</evidence>
<dbReference type="eggNOG" id="COG5285">
    <property type="taxonomic scope" value="Bacteria"/>
</dbReference>
<gene>
    <name evidence="1" type="ordered locus">Acel_1813</name>
</gene>
<keyword evidence="2" id="KW-1185">Reference proteome</keyword>
<proteinExistence type="predicted"/>
<dbReference type="PANTHER" id="PTHR21308:SF8">
    <property type="entry name" value="PHYTANOYL-COA DIOXYGENASE FAMILY PROTEIN (AFU_ORTHOLOGUE AFUA_2G09620)"/>
    <property type="match status" value="1"/>
</dbReference>
<sequence>MEVVVMQTYRFTSEDCRLADFRSLVERETDQREYPLAERIEKNVVIYGERFRTALASEDGRDQAERELARVFADGPGVAVFEAAFPDTAVVDRATAAFRVLIEEQHAAGRQAGDHFAKPGANDRVWHALDKLAFRAPEVFVDYYANDVIAAAARAWLGPNYQVTSQVNVVNPGGKAQVAHRDYHLGFMSDEQASRYPAHLHWLSAGLTLQGAVAHTDMPVESGPTMYLPYSQLYGPGYLAFHRPEFIEYFNEHYVQLPLRKGDAAFFNPAVFHGAGENRSAEIKRMANLLQISAAFGRAMEVVNRIGICRAVYPALLDRARSGMSERELHNVVAAAAEGYAFPTNLDNDPPVNGLAPATQADLVWRALCDRWDPATLAKELDQWEARRHPAKP</sequence>
<dbReference type="Pfam" id="PF05721">
    <property type="entry name" value="PhyH"/>
    <property type="match status" value="1"/>
</dbReference>
<dbReference type="EMBL" id="CP000481">
    <property type="protein sequence ID" value="ABK53585.1"/>
    <property type="molecule type" value="Genomic_DNA"/>
</dbReference>
<dbReference type="InterPro" id="IPR047128">
    <property type="entry name" value="PhyH"/>
</dbReference>
<dbReference type="PANTHER" id="PTHR21308">
    <property type="entry name" value="PHYTANOYL-COA ALPHA-HYDROXYLASE"/>
    <property type="match status" value="1"/>
</dbReference>
<name>A0LVX5_ACIC1</name>
<organism evidence="1 2">
    <name type="scientific">Acidothermus cellulolyticus (strain ATCC 43068 / DSM 8971 / 11B)</name>
    <dbReference type="NCBI Taxonomy" id="351607"/>
    <lineage>
        <taxon>Bacteria</taxon>
        <taxon>Bacillati</taxon>
        <taxon>Actinomycetota</taxon>
        <taxon>Actinomycetes</taxon>
        <taxon>Acidothermales</taxon>
        <taxon>Acidothermaceae</taxon>
        <taxon>Acidothermus</taxon>
    </lineage>
</organism>
<dbReference type="Proteomes" id="UP000008221">
    <property type="component" value="Chromosome"/>
</dbReference>
<evidence type="ECO:0000313" key="2">
    <source>
        <dbReference type="Proteomes" id="UP000008221"/>
    </source>
</evidence>
<dbReference type="InParanoid" id="A0LVX5"/>
<keyword evidence="1" id="KW-0560">Oxidoreductase</keyword>
<dbReference type="SUPFAM" id="SSF51197">
    <property type="entry name" value="Clavaminate synthase-like"/>
    <property type="match status" value="1"/>
</dbReference>
<dbReference type="STRING" id="351607.Acel_1813"/>
<dbReference type="KEGG" id="ace:Acel_1813"/>
<dbReference type="HOGENOM" id="CLU_063392_0_0_11"/>
<dbReference type="Gene3D" id="2.60.120.620">
    <property type="entry name" value="q2cbj1_9rhob like domain"/>
    <property type="match status" value="1"/>
</dbReference>
<accession>A0LVX5</accession>
<dbReference type="InterPro" id="IPR008775">
    <property type="entry name" value="Phytyl_CoA_dOase-like"/>
</dbReference>
<protein>
    <submittedName>
        <fullName evidence="1">Phytanoyl-CoA dioxygenase</fullName>
    </submittedName>
</protein>
<reference evidence="1 2" key="1">
    <citation type="journal article" date="2009" name="Genome Res.">
        <title>Complete genome of the cellulolytic thermophile Acidothermus cellulolyticus 11B provides insights into its ecophysiological and evolutionary adaptations.</title>
        <authorList>
            <person name="Barabote R.D."/>
            <person name="Xie G."/>
            <person name="Leu D.H."/>
            <person name="Normand P."/>
            <person name="Necsulea A."/>
            <person name="Daubin V."/>
            <person name="Medigue C."/>
            <person name="Adney W.S."/>
            <person name="Xu X.C."/>
            <person name="Lapidus A."/>
            <person name="Parales R.E."/>
            <person name="Detter C."/>
            <person name="Pujic P."/>
            <person name="Bruce D."/>
            <person name="Lavire C."/>
            <person name="Challacombe J.F."/>
            <person name="Brettin T.S."/>
            <person name="Berry A.M."/>
        </authorList>
    </citation>
    <scope>NUCLEOTIDE SEQUENCE [LARGE SCALE GENOMIC DNA]</scope>
    <source>
        <strain evidence="2">ATCC 43068 / DSM 8971 / 11B</strain>
    </source>
</reference>